<keyword evidence="2" id="KW-0285">Flavoprotein</keyword>
<organism evidence="5 6">
    <name type="scientific">Periconia digitata</name>
    <dbReference type="NCBI Taxonomy" id="1303443"/>
    <lineage>
        <taxon>Eukaryota</taxon>
        <taxon>Fungi</taxon>
        <taxon>Dikarya</taxon>
        <taxon>Ascomycota</taxon>
        <taxon>Pezizomycotina</taxon>
        <taxon>Dothideomycetes</taxon>
        <taxon>Pleosporomycetidae</taxon>
        <taxon>Pleosporales</taxon>
        <taxon>Massarineae</taxon>
        <taxon>Periconiaceae</taxon>
        <taxon>Periconia</taxon>
    </lineage>
</organism>
<dbReference type="EMBL" id="CAOQHR010000005">
    <property type="protein sequence ID" value="CAI6334452.1"/>
    <property type="molecule type" value="Genomic_DNA"/>
</dbReference>
<dbReference type="PRINTS" id="PR00368">
    <property type="entry name" value="FADPNR"/>
</dbReference>
<dbReference type="SUPFAM" id="SSF51905">
    <property type="entry name" value="FAD/NAD(P)-binding domain"/>
    <property type="match status" value="1"/>
</dbReference>
<protein>
    <recommendedName>
        <fullName evidence="4">FAD/NAD(P)-binding domain-containing protein</fullName>
    </recommendedName>
</protein>
<evidence type="ECO:0000256" key="3">
    <source>
        <dbReference type="ARBA" id="ARBA00023002"/>
    </source>
</evidence>
<evidence type="ECO:0000313" key="5">
    <source>
        <dbReference type="EMBL" id="CAI6334452.1"/>
    </source>
</evidence>
<dbReference type="InterPro" id="IPR050097">
    <property type="entry name" value="Ferredoxin-NADP_redctase_2"/>
</dbReference>
<dbReference type="OrthoDB" id="10260355at2759"/>
<reference evidence="5" key="1">
    <citation type="submission" date="2023-01" db="EMBL/GenBank/DDBJ databases">
        <authorList>
            <person name="Van Ghelder C."/>
            <person name="Rancurel C."/>
        </authorList>
    </citation>
    <scope>NUCLEOTIDE SEQUENCE</scope>
    <source>
        <strain evidence="5">CNCM I-4278</strain>
    </source>
</reference>
<gene>
    <name evidence="5" type="ORF">PDIGIT_LOCUS7512</name>
</gene>
<evidence type="ECO:0000259" key="4">
    <source>
        <dbReference type="Pfam" id="PF07992"/>
    </source>
</evidence>
<feature type="domain" description="FAD/NAD(P)-binding" evidence="4">
    <location>
        <begin position="13"/>
        <end position="141"/>
    </location>
</feature>
<dbReference type="InterPro" id="IPR023753">
    <property type="entry name" value="FAD/NAD-binding_dom"/>
</dbReference>
<name>A0A9W4UG96_9PLEO</name>
<keyword evidence="6" id="KW-1185">Reference proteome</keyword>
<dbReference type="AlphaFoldDB" id="A0A9W4UG96"/>
<keyword evidence="3" id="KW-0560">Oxidoreductase</keyword>
<dbReference type="PANTHER" id="PTHR48105">
    <property type="entry name" value="THIOREDOXIN REDUCTASE 1-RELATED-RELATED"/>
    <property type="match status" value="1"/>
</dbReference>
<evidence type="ECO:0000256" key="1">
    <source>
        <dbReference type="ARBA" id="ARBA00009333"/>
    </source>
</evidence>
<dbReference type="Proteomes" id="UP001152607">
    <property type="component" value="Unassembled WGS sequence"/>
</dbReference>
<evidence type="ECO:0000256" key="2">
    <source>
        <dbReference type="ARBA" id="ARBA00022630"/>
    </source>
</evidence>
<dbReference type="GO" id="GO:0016491">
    <property type="term" value="F:oxidoreductase activity"/>
    <property type="evidence" value="ECO:0007669"/>
    <property type="project" value="UniProtKB-KW"/>
</dbReference>
<dbReference type="Gene3D" id="3.50.50.60">
    <property type="entry name" value="FAD/NAD(P)-binding domain"/>
    <property type="match status" value="2"/>
</dbReference>
<sequence length="335" mass="36217">MLEMNNSSRYPADVLIIGGGPAGLTTALSVARNVHTAIVFDSQDYRNVRANHFHMLPTWDGKDPLEFRDAARENTLDNYETIQFHNTKVSDVSRTEEGTFEAKDADGVVWFGHALVLATGVIDIMLDIPGFDECWGRSIFHCLFCHGYEQRGSESSGVLAIDDVAPEPIALHVSRNAAQLTKTVTLYTNGDEKQAGALVAAAGAQAPFIVDHRRITRFTLGRDNVGCTLTFEDGTSKDEAFIAHKPKHALKSHDLAKQLGCEITQQGDIKVNPPFGETSVNGCFAAGDNSSFLKTTPNAINVGSNAAAGVASYVQSRKYGQKSLGEFLRGTAPQS</sequence>
<dbReference type="PRINTS" id="PR00469">
    <property type="entry name" value="PNDRDTASEII"/>
</dbReference>
<comment type="similarity">
    <text evidence="1">Belongs to the class-II pyridine nucleotide-disulfide oxidoreductase family.</text>
</comment>
<dbReference type="Pfam" id="PF07992">
    <property type="entry name" value="Pyr_redox_2"/>
    <property type="match status" value="1"/>
</dbReference>
<proteinExistence type="inferred from homology"/>
<accession>A0A9W4UG96</accession>
<dbReference type="InterPro" id="IPR036188">
    <property type="entry name" value="FAD/NAD-bd_sf"/>
</dbReference>
<evidence type="ECO:0000313" key="6">
    <source>
        <dbReference type="Proteomes" id="UP001152607"/>
    </source>
</evidence>
<comment type="caution">
    <text evidence="5">The sequence shown here is derived from an EMBL/GenBank/DDBJ whole genome shotgun (WGS) entry which is preliminary data.</text>
</comment>
<dbReference type="GO" id="GO:0097237">
    <property type="term" value="P:cellular response to toxic substance"/>
    <property type="evidence" value="ECO:0007669"/>
    <property type="project" value="UniProtKB-ARBA"/>
</dbReference>